<keyword evidence="1 3" id="KW-0808">Transferase</keyword>
<dbReference type="KEGG" id="gai:IMCC3135_22270"/>
<dbReference type="HAMAP" id="MF_01590">
    <property type="entry name" value="tRNA_carboxymethyltr_CmoB"/>
    <property type="match status" value="1"/>
</dbReference>
<dbReference type="EC" id="2.5.1.-" evidence="3"/>
<comment type="subunit">
    <text evidence="3">Homotetramer.</text>
</comment>
<evidence type="ECO:0000256" key="3">
    <source>
        <dbReference type="HAMAP-Rule" id="MF_01590"/>
    </source>
</evidence>
<dbReference type="Gene3D" id="3.40.50.150">
    <property type="entry name" value="Vaccinia Virus protein VP39"/>
    <property type="match status" value="1"/>
</dbReference>
<feature type="binding site" evidence="3">
    <location>
        <position position="318"/>
    </location>
    <ligand>
        <name>carboxy-S-adenosyl-L-methionine</name>
        <dbReference type="ChEBI" id="CHEBI:134278"/>
    </ligand>
</feature>
<gene>
    <name evidence="3 4" type="primary">cmoB</name>
    <name evidence="4" type="ORF">IMCC3135_22270</name>
</gene>
<feature type="binding site" evidence="3">
    <location>
        <position position="108"/>
    </location>
    <ligand>
        <name>carboxy-S-adenosyl-L-methionine</name>
        <dbReference type="ChEBI" id="CHEBI:134278"/>
    </ligand>
</feature>
<dbReference type="GO" id="GO:0002098">
    <property type="term" value="P:tRNA wobble uridine modification"/>
    <property type="evidence" value="ECO:0007669"/>
    <property type="project" value="InterPro"/>
</dbReference>
<feature type="binding site" evidence="3">
    <location>
        <position position="113"/>
    </location>
    <ligand>
        <name>carboxy-S-adenosyl-L-methionine</name>
        <dbReference type="ChEBI" id="CHEBI:134278"/>
    </ligand>
</feature>
<feature type="binding site" evidence="3">
    <location>
        <begin position="155"/>
        <end position="157"/>
    </location>
    <ligand>
        <name>carboxy-S-adenosyl-L-methionine</name>
        <dbReference type="ChEBI" id="CHEBI:134278"/>
    </ligand>
</feature>
<dbReference type="OrthoDB" id="9773188at2"/>
<keyword evidence="5" id="KW-1185">Reference proteome</keyword>
<sequence length="325" mass="35947">MSELAFDAAALRKQLADTTLAAWSDGLASAVLGQEHALKHGHLPQWESAVSLLPSIADASWSMQDGRMTISGSFTDEQAEQLSTALSGLMPWRKGPFQAGPVHLDTEWRSDWKWNRLCEHIQPMDNRVVLDVGCGSGYHLWCMRAAGARLALGIDPSLLYLKQFDAIQHYANDPGACLLPLPMEALPSSMQAFDTVFSMGVLYHRRDPAPHLEELRQALKSGGELVLETLVIPDSTETSLAITGRYANMRNIYELPSVKRLENWVRAAGFNDVRAVSVEQTSLEEQRSTAWMPSHSLDKALDPENPECTIEGYPRPLRAVILATV</sequence>
<dbReference type="GO" id="GO:0008168">
    <property type="term" value="F:methyltransferase activity"/>
    <property type="evidence" value="ECO:0007669"/>
    <property type="project" value="UniProtKB-KW"/>
</dbReference>
<dbReference type="InterPro" id="IPR027555">
    <property type="entry name" value="Mo5U34_MeTrfas-like"/>
</dbReference>
<feature type="binding site" evidence="3">
    <location>
        <position position="199"/>
    </location>
    <ligand>
        <name>carboxy-S-adenosyl-L-methionine</name>
        <dbReference type="ChEBI" id="CHEBI:134278"/>
    </ligand>
</feature>
<evidence type="ECO:0000313" key="4">
    <source>
        <dbReference type="EMBL" id="ASJ74524.1"/>
    </source>
</evidence>
<protein>
    <recommendedName>
        <fullName evidence="3">tRNA U34 carboxymethyltransferase</fullName>
        <ecNumber evidence="3">2.5.1.-</ecNumber>
    </recommendedName>
</protein>
<comment type="catalytic activity">
    <reaction evidence="3">
        <text>carboxy-S-adenosyl-L-methionine + 5-hydroxyuridine(34) in tRNA = 5-carboxymethoxyuridine(34) in tRNA + S-adenosyl-L-homocysteine + H(+)</text>
        <dbReference type="Rhea" id="RHEA:52848"/>
        <dbReference type="Rhea" id="RHEA-COMP:13381"/>
        <dbReference type="Rhea" id="RHEA-COMP:13383"/>
        <dbReference type="ChEBI" id="CHEBI:15378"/>
        <dbReference type="ChEBI" id="CHEBI:57856"/>
        <dbReference type="ChEBI" id="CHEBI:134278"/>
        <dbReference type="ChEBI" id="CHEBI:136877"/>
        <dbReference type="ChEBI" id="CHEBI:136879"/>
    </reaction>
</comment>
<evidence type="ECO:0000256" key="1">
    <source>
        <dbReference type="ARBA" id="ARBA00022679"/>
    </source>
</evidence>
<dbReference type="CDD" id="cd02440">
    <property type="entry name" value="AdoMet_MTases"/>
    <property type="match status" value="1"/>
</dbReference>
<comment type="function">
    <text evidence="3">Catalyzes carboxymethyl transfer from carboxy-S-adenosyl-L-methionine (Cx-SAM) to 5-hydroxyuridine (ho5U) to form 5-carboxymethoxyuridine (cmo5U) at position 34 in tRNAs.</text>
</comment>
<feature type="binding site" evidence="3">
    <location>
        <begin position="183"/>
        <end position="184"/>
    </location>
    <ligand>
        <name>carboxy-S-adenosyl-L-methionine</name>
        <dbReference type="ChEBI" id="CHEBI:134278"/>
    </ligand>
</feature>
<dbReference type="SUPFAM" id="SSF53335">
    <property type="entry name" value="S-adenosyl-L-methionine-dependent methyltransferases"/>
    <property type="match status" value="1"/>
</dbReference>
<dbReference type="Pfam" id="PF08003">
    <property type="entry name" value="Methyltransf_9"/>
    <property type="match status" value="1"/>
</dbReference>
<proteinExistence type="inferred from homology"/>
<dbReference type="AlphaFoldDB" id="A0A2Z2P3W8"/>
<dbReference type="InterPro" id="IPR029063">
    <property type="entry name" value="SAM-dependent_MTases_sf"/>
</dbReference>
<evidence type="ECO:0000313" key="5">
    <source>
        <dbReference type="Proteomes" id="UP000250079"/>
    </source>
</evidence>
<feature type="binding site" evidence="3">
    <location>
        <position position="94"/>
    </location>
    <ligand>
        <name>carboxy-S-adenosyl-L-methionine</name>
        <dbReference type="ChEBI" id="CHEBI:134278"/>
    </ligand>
</feature>
<keyword evidence="2 3" id="KW-0819">tRNA processing</keyword>
<feature type="binding site" evidence="3">
    <location>
        <position position="203"/>
    </location>
    <ligand>
        <name>carboxy-S-adenosyl-L-methionine</name>
        <dbReference type="ChEBI" id="CHEBI:134278"/>
    </ligand>
</feature>
<keyword evidence="4" id="KW-0489">Methyltransferase</keyword>
<comment type="similarity">
    <text evidence="3">Belongs to the class I-like SAM-binding methyltransferase superfamily. CmoB family.</text>
</comment>
<dbReference type="PANTHER" id="PTHR43464">
    <property type="entry name" value="METHYLTRANSFERASE"/>
    <property type="match status" value="1"/>
</dbReference>
<dbReference type="Proteomes" id="UP000250079">
    <property type="component" value="Chromosome"/>
</dbReference>
<accession>A0A2Z2P3W8</accession>
<dbReference type="GO" id="GO:0032259">
    <property type="term" value="P:methylation"/>
    <property type="evidence" value="ECO:0007669"/>
    <property type="project" value="UniProtKB-KW"/>
</dbReference>
<organism evidence="4 5">
    <name type="scientific">Granulosicoccus antarcticus IMCC3135</name>
    <dbReference type="NCBI Taxonomy" id="1192854"/>
    <lineage>
        <taxon>Bacteria</taxon>
        <taxon>Pseudomonadati</taxon>
        <taxon>Pseudomonadota</taxon>
        <taxon>Gammaproteobacteria</taxon>
        <taxon>Chromatiales</taxon>
        <taxon>Granulosicoccaceae</taxon>
        <taxon>Granulosicoccus</taxon>
    </lineage>
</organism>
<dbReference type="NCBIfam" id="NF011650">
    <property type="entry name" value="PRK15068.1"/>
    <property type="match status" value="1"/>
</dbReference>
<dbReference type="GO" id="GO:0016765">
    <property type="term" value="F:transferase activity, transferring alkyl or aryl (other than methyl) groups"/>
    <property type="evidence" value="ECO:0007669"/>
    <property type="project" value="UniProtKB-UniRule"/>
</dbReference>
<name>A0A2Z2P3W8_9GAMM</name>
<dbReference type="EMBL" id="CP018632">
    <property type="protein sequence ID" value="ASJ74524.1"/>
    <property type="molecule type" value="Genomic_DNA"/>
</dbReference>
<dbReference type="NCBIfam" id="TIGR00452">
    <property type="entry name" value="tRNA 5-methoxyuridine(34)/uridine 5-oxyacetic acid(34) synthase CmoB"/>
    <property type="match status" value="1"/>
</dbReference>
<dbReference type="InterPro" id="IPR010017">
    <property type="entry name" value="CmoB"/>
</dbReference>
<dbReference type="RefSeq" id="WP_088919547.1">
    <property type="nucleotide sequence ID" value="NZ_CP018632.1"/>
</dbReference>
<dbReference type="PANTHER" id="PTHR43464:SF95">
    <property type="entry name" value="TRNA U34 CARBOXYMETHYLTRANSFERASE"/>
    <property type="match status" value="1"/>
</dbReference>
<reference evidence="4 5" key="1">
    <citation type="submission" date="2016-12" db="EMBL/GenBank/DDBJ databases">
        <authorList>
            <person name="Song W.-J."/>
            <person name="Kurnit D.M."/>
        </authorList>
    </citation>
    <scope>NUCLEOTIDE SEQUENCE [LARGE SCALE GENOMIC DNA]</scope>
    <source>
        <strain evidence="4 5">IMCC3135</strain>
    </source>
</reference>
<evidence type="ECO:0000256" key="2">
    <source>
        <dbReference type="ARBA" id="ARBA00022694"/>
    </source>
</evidence>
<feature type="binding site" evidence="3">
    <location>
        <position position="133"/>
    </location>
    <ligand>
        <name>carboxy-S-adenosyl-L-methionine</name>
        <dbReference type="ChEBI" id="CHEBI:134278"/>
    </ligand>
</feature>